<evidence type="ECO:0000313" key="4">
    <source>
        <dbReference type="Proteomes" id="UP000033451"/>
    </source>
</evidence>
<protein>
    <submittedName>
        <fullName evidence="3">Tropinesterase</fullName>
        <ecNumber evidence="3">3.1.1.10</ecNumber>
    </submittedName>
</protein>
<dbReference type="GO" id="GO:0016020">
    <property type="term" value="C:membrane"/>
    <property type="evidence" value="ECO:0007669"/>
    <property type="project" value="TreeGrafter"/>
</dbReference>
<organism evidence="3 4">
    <name type="scientific">Microbacterium ginsengisoli</name>
    <dbReference type="NCBI Taxonomy" id="400772"/>
    <lineage>
        <taxon>Bacteria</taxon>
        <taxon>Bacillati</taxon>
        <taxon>Actinomycetota</taxon>
        <taxon>Actinomycetes</taxon>
        <taxon>Micrococcales</taxon>
        <taxon>Microbacteriaceae</taxon>
        <taxon>Microbacterium</taxon>
    </lineage>
</organism>
<dbReference type="EC" id="3.1.1.10" evidence="3"/>
<dbReference type="SUPFAM" id="SSF53474">
    <property type="entry name" value="alpha/beta-Hydrolases"/>
    <property type="match status" value="1"/>
</dbReference>
<evidence type="ECO:0000259" key="2">
    <source>
        <dbReference type="Pfam" id="PF00561"/>
    </source>
</evidence>
<gene>
    <name evidence="3" type="ORF">RR49_02617</name>
</gene>
<dbReference type="InterPro" id="IPR050266">
    <property type="entry name" value="AB_hydrolase_sf"/>
</dbReference>
<proteinExistence type="predicted"/>
<dbReference type="PATRIC" id="fig|400772.4.peg.2630"/>
<comment type="caution">
    <text evidence="3">The sequence shown here is derived from an EMBL/GenBank/DDBJ whole genome shotgun (WGS) entry which is preliminary data.</text>
</comment>
<evidence type="ECO:0000256" key="1">
    <source>
        <dbReference type="ARBA" id="ARBA00022801"/>
    </source>
</evidence>
<dbReference type="Proteomes" id="UP000033451">
    <property type="component" value="Unassembled WGS sequence"/>
</dbReference>
<reference evidence="3 4" key="1">
    <citation type="submission" date="2015-02" db="EMBL/GenBank/DDBJ databases">
        <title>Draft genome sequences of ten Microbacterium spp. with emphasis on heavy metal contaminated environments.</title>
        <authorList>
            <person name="Corretto E."/>
        </authorList>
    </citation>
    <scope>NUCLEOTIDE SEQUENCE [LARGE SCALE GENOMIC DNA]</scope>
    <source>
        <strain evidence="3 4">DSM 18659</strain>
    </source>
</reference>
<dbReference type="PANTHER" id="PTHR43798">
    <property type="entry name" value="MONOACYLGLYCEROL LIPASE"/>
    <property type="match status" value="1"/>
</dbReference>
<dbReference type="AlphaFoldDB" id="A0A0F0LQ97"/>
<keyword evidence="4" id="KW-1185">Reference proteome</keyword>
<dbReference type="PANTHER" id="PTHR43798:SF31">
    <property type="entry name" value="AB HYDROLASE SUPERFAMILY PROTEIN YCLE"/>
    <property type="match status" value="1"/>
</dbReference>
<dbReference type="Pfam" id="PF00561">
    <property type="entry name" value="Abhydrolase_1"/>
    <property type="match status" value="1"/>
</dbReference>
<dbReference type="InterPro" id="IPR029058">
    <property type="entry name" value="AB_hydrolase_fold"/>
</dbReference>
<dbReference type="GO" id="GO:0050357">
    <property type="term" value="F:tropinesterase activity"/>
    <property type="evidence" value="ECO:0007669"/>
    <property type="project" value="UniProtKB-EC"/>
</dbReference>
<name>A0A0F0LQ97_9MICO</name>
<dbReference type="Gene3D" id="3.40.50.1820">
    <property type="entry name" value="alpha/beta hydrolase"/>
    <property type="match status" value="1"/>
</dbReference>
<dbReference type="EMBL" id="JYIY01000079">
    <property type="protein sequence ID" value="KJL35392.1"/>
    <property type="molecule type" value="Genomic_DNA"/>
</dbReference>
<keyword evidence="1 3" id="KW-0378">Hydrolase</keyword>
<sequence length="306" mass="32347">MVRTMSAHVAHPLDVAVEGGTLHAIVWEPVDEVLGEVVLVHGVTSSLHAWDDVVPLLPGYRLIAPDLRGRGASNGITHPAGMAAHAADLAALLDAANVTSSVVIGHSMGAFVSLAFAYLCPERVSRLLLIDGGLPLDVPAGLDTDTLVAAILGPTAERLSRRFASVDDYLDFWRVHPAFRDDWSATLEDYLAYDLVDDGAGMLRPATSYEITAADTLDMNTGDVLPAALAALAHPTRFLTVPRGLQNEEPGLYAPDYLERLLPTVPGVVHSRVPGFNHYTIVLSGGGAAIVAAEIREQVAAASDSV</sequence>
<evidence type="ECO:0000313" key="3">
    <source>
        <dbReference type="EMBL" id="KJL35392.1"/>
    </source>
</evidence>
<dbReference type="STRING" id="400772.RR49_02617"/>
<accession>A0A0F0LQ97</accession>
<dbReference type="PRINTS" id="PR00111">
    <property type="entry name" value="ABHYDROLASE"/>
</dbReference>
<dbReference type="InterPro" id="IPR000073">
    <property type="entry name" value="AB_hydrolase_1"/>
</dbReference>
<feature type="domain" description="AB hydrolase-1" evidence="2">
    <location>
        <begin position="37"/>
        <end position="145"/>
    </location>
</feature>